<dbReference type="GO" id="GO:0008061">
    <property type="term" value="F:chitin binding"/>
    <property type="evidence" value="ECO:0007669"/>
    <property type="project" value="InterPro"/>
</dbReference>
<dbReference type="InterPro" id="IPR017853">
    <property type="entry name" value="GH"/>
</dbReference>
<dbReference type="STRING" id="1128398.Curi_c10160"/>
<evidence type="ECO:0000313" key="6">
    <source>
        <dbReference type="Proteomes" id="UP000006094"/>
    </source>
</evidence>
<protein>
    <recommendedName>
        <fullName evidence="2">chitinase</fullName>
        <ecNumber evidence="2">3.2.1.14</ecNumber>
    </recommendedName>
</protein>
<gene>
    <name evidence="5" type="ordered locus">Curi_c10160</name>
</gene>
<dbReference type="RefSeq" id="WP_014967167.1">
    <property type="nucleotide sequence ID" value="NC_018664.1"/>
</dbReference>
<dbReference type="InterPro" id="IPR050314">
    <property type="entry name" value="Glycosyl_Hydrlase_18"/>
</dbReference>
<dbReference type="Gene3D" id="3.20.20.80">
    <property type="entry name" value="Glycosidases"/>
    <property type="match status" value="1"/>
</dbReference>
<dbReference type="SMART" id="SM00636">
    <property type="entry name" value="Glyco_18"/>
    <property type="match status" value="1"/>
</dbReference>
<dbReference type="PROSITE" id="PS51910">
    <property type="entry name" value="GH18_2"/>
    <property type="match status" value="1"/>
</dbReference>
<feature type="signal peptide" evidence="3">
    <location>
        <begin position="1"/>
        <end position="21"/>
    </location>
</feature>
<keyword evidence="3" id="KW-0732">Signal</keyword>
<feature type="domain" description="GH18" evidence="4">
    <location>
        <begin position="35"/>
        <end position="319"/>
    </location>
</feature>
<accession>K0AZA5</accession>
<dbReference type="EC" id="3.2.1.14" evidence="2"/>
<dbReference type="PANTHER" id="PTHR11177:SF317">
    <property type="entry name" value="CHITINASE 12-RELATED"/>
    <property type="match status" value="1"/>
</dbReference>
<keyword evidence="6" id="KW-1185">Reference proteome</keyword>
<evidence type="ECO:0000256" key="2">
    <source>
        <dbReference type="ARBA" id="ARBA00012729"/>
    </source>
</evidence>
<dbReference type="Proteomes" id="UP000006094">
    <property type="component" value="Chromosome"/>
</dbReference>
<dbReference type="HOGENOM" id="CLU_870690_0_0_9"/>
<dbReference type="KEGG" id="cad:Curi_c10160"/>
<evidence type="ECO:0000256" key="3">
    <source>
        <dbReference type="SAM" id="SignalP"/>
    </source>
</evidence>
<dbReference type="PANTHER" id="PTHR11177">
    <property type="entry name" value="CHITINASE"/>
    <property type="match status" value="1"/>
</dbReference>
<name>K0AZA5_GOTA9</name>
<organism evidence="5 6">
    <name type="scientific">Gottschalkia acidurici (strain ATCC 7906 / DSM 604 / BCRC 14475 / CIP 104303 / KCTC 5404 / NCIMB 10678 / 9a)</name>
    <name type="common">Clostridium acidurici</name>
    <dbReference type="NCBI Taxonomy" id="1128398"/>
    <lineage>
        <taxon>Bacteria</taxon>
        <taxon>Bacillati</taxon>
        <taxon>Bacillota</taxon>
        <taxon>Tissierellia</taxon>
        <taxon>Tissierellales</taxon>
        <taxon>Gottschalkiaceae</taxon>
        <taxon>Gottschalkia</taxon>
    </lineage>
</organism>
<dbReference type="SUPFAM" id="SSF51445">
    <property type="entry name" value="(Trans)glycosidases"/>
    <property type="match status" value="1"/>
</dbReference>
<dbReference type="EMBL" id="CP003326">
    <property type="protein sequence ID" value="AFS78030.1"/>
    <property type="molecule type" value="Genomic_DNA"/>
</dbReference>
<sequence>MFKNKKFYCIALALICVMSLATNFTYALSKSDEEFKVIGYYSEIFDDPIEGNIQFDKLTHIIYAFLIPREDGSLVELEKPEKLKELVEKGHENNVKIIIAVGGWLYQNMPLAPNFEKMASTYESRKVFIDNLMDFIDEYNVDGVEIDWEHPTLGQSAQNYESLVVEMSDRLKEKGKSLTAALNGAWSNTEGPEASKAISAKCLEKFDWISVMAYDMNNEQHSPVWFANTSIQYWLNRNVPKRKIAIGMPLYALPSWKQYRHLVEENRENAYKDYVKGDPLDSHYNGINTIKEKLDLHLKQLVGLCYLILMKILMMIQVL</sequence>
<evidence type="ECO:0000259" key="4">
    <source>
        <dbReference type="PROSITE" id="PS51910"/>
    </source>
</evidence>
<proteinExistence type="predicted"/>
<dbReference type="InterPro" id="IPR001223">
    <property type="entry name" value="Glyco_hydro18_cat"/>
</dbReference>
<evidence type="ECO:0000256" key="1">
    <source>
        <dbReference type="ARBA" id="ARBA00000822"/>
    </source>
</evidence>
<comment type="catalytic activity">
    <reaction evidence="1">
        <text>Random endo-hydrolysis of N-acetyl-beta-D-glucosaminide (1-&gt;4)-beta-linkages in chitin and chitodextrins.</text>
        <dbReference type="EC" id="3.2.1.14"/>
    </reaction>
</comment>
<reference evidence="5 6" key="1">
    <citation type="journal article" date="2012" name="PLoS ONE">
        <title>The purine-utilizing bacterium Clostridium acidurici 9a: a genome-guided metabolic reconsideration.</title>
        <authorList>
            <person name="Hartwich K."/>
            <person name="Poehlein A."/>
            <person name="Daniel R."/>
        </authorList>
    </citation>
    <scope>NUCLEOTIDE SEQUENCE [LARGE SCALE GENOMIC DNA]</scope>
    <source>
        <strain evidence="6">ATCC 7906 / DSM 604 / BCRC 14475 / CIP 104303 / KCTC 5404 / NCIMB 10678 / 9a</strain>
    </source>
</reference>
<evidence type="ECO:0000313" key="5">
    <source>
        <dbReference type="EMBL" id="AFS78030.1"/>
    </source>
</evidence>
<dbReference type="GO" id="GO:0008843">
    <property type="term" value="F:endochitinase activity"/>
    <property type="evidence" value="ECO:0007669"/>
    <property type="project" value="UniProtKB-EC"/>
</dbReference>
<dbReference type="AlphaFoldDB" id="K0AZA5"/>
<keyword evidence="5" id="KW-0378">Hydrolase</keyword>
<dbReference type="OrthoDB" id="9775889at2"/>
<dbReference type="GO" id="GO:0005975">
    <property type="term" value="P:carbohydrate metabolic process"/>
    <property type="evidence" value="ECO:0007669"/>
    <property type="project" value="InterPro"/>
</dbReference>
<dbReference type="InterPro" id="IPR011583">
    <property type="entry name" value="Chitinase_II/V-like_cat"/>
</dbReference>
<dbReference type="Gene3D" id="3.40.5.30">
    <property type="entry name" value="(Trans)glycosidases - domain 2"/>
    <property type="match status" value="1"/>
</dbReference>
<dbReference type="Pfam" id="PF00704">
    <property type="entry name" value="Glyco_hydro_18"/>
    <property type="match status" value="1"/>
</dbReference>
<dbReference type="eggNOG" id="COG3325">
    <property type="taxonomic scope" value="Bacteria"/>
</dbReference>
<feature type="chain" id="PRO_5039219498" description="chitinase" evidence="3">
    <location>
        <begin position="22"/>
        <end position="319"/>
    </location>
</feature>